<gene>
    <name evidence="1" type="ORF">J2739_001393</name>
</gene>
<dbReference type="InterPro" id="IPR036514">
    <property type="entry name" value="SGNH_hydro_sf"/>
</dbReference>
<name>A0ABU1NBB6_9BURK</name>
<reference evidence="1 2" key="1">
    <citation type="submission" date="2023-07" db="EMBL/GenBank/DDBJ databases">
        <title>Sorghum-associated microbial communities from plants grown in Nebraska, USA.</title>
        <authorList>
            <person name="Schachtman D."/>
        </authorList>
    </citation>
    <scope>NUCLEOTIDE SEQUENCE [LARGE SCALE GENOMIC DNA]</scope>
    <source>
        <strain evidence="1 2">DS1781</strain>
    </source>
</reference>
<evidence type="ECO:0000313" key="1">
    <source>
        <dbReference type="EMBL" id="MDR6535633.1"/>
    </source>
</evidence>
<evidence type="ECO:0000313" key="2">
    <source>
        <dbReference type="Proteomes" id="UP001184230"/>
    </source>
</evidence>
<sequence length="306" mass="33801">MGTYDKDQPAIERGRRLGDFLVEGQRRRLARGVGVAPLAVAQKMLLAVGDSWFAYWPRGDVLDVLERKFHYTVDSRARAGSTLAEMVFEVPPGDVLPDLDDTTRGEQLKWLTARIQGLSPDEKSSLKAILLSGGGNDVVGDKQTLKSMIHPAAEGHAQPVKEEMLLKIVDGRLRELLTVMLSAISTVSLASVGRKVPILIHGYDYPVPDGRGVFLNVWLKPGLVELGYDALEDRKKILKTLIDRLNAMQIALLQNPEFQHVLHANLRGTLSTLDADYQEFWQNELHPTIPTGFGLVADKVAAKIPV</sequence>
<accession>A0ABU1NBB6</accession>
<dbReference type="EMBL" id="JAVDRF010000002">
    <property type="protein sequence ID" value="MDR6535633.1"/>
    <property type="molecule type" value="Genomic_DNA"/>
</dbReference>
<dbReference type="RefSeq" id="WP_309899884.1">
    <property type="nucleotide sequence ID" value="NZ_JAVDRF010000002.1"/>
</dbReference>
<dbReference type="Proteomes" id="UP001184230">
    <property type="component" value="Unassembled WGS sequence"/>
</dbReference>
<comment type="caution">
    <text evidence="1">The sequence shown here is derived from an EMBL/GenBank/DDBJ whole genome shotgun (WGS) entry which is preliminary data.</text>
</comment>
<dbReference type="Gene3D" id="3.40.50.1110">
    <property type="entry name" value="SGNH hydrolase"/>
    <property type="match status" value="1"/>
</dbReference>
<protein>
    <submittedName>
        <fullName evidence="1">Uncharacterized protein</fullName>
    </submittedName>
</protein>
<keyword evidence="2" id="KW-1185">Reference proteome</keyword>
<proteinExistence type="predicted"/>
<organism evidence="1 2">
    <name type="scientific">Variovorax soli</name>
    <dbReference type="NCBI Taxonomy" id="376815"/>
    <lineage>
        <taxon>Bacteria</taxon>
        <taxon>Pseudomonadati</taxon>
        <taxon>Pseudomonadota</taxon>
        <taxon>Betaproteobacteria</taxon>
        <taxon>Burkholderiales</taxon>
        <taxon>Comamonadaceae</taxon>
        <taxon>Variovorax</taxon>
    </lineage>
</organism>